<keyword evidence="2" id="KW-1185">Reference proteome</keyword>
<reference evidence="1" key="1">
    <citation type="submission" date="2023-11" db="EMBL/GenBank/DDBJ databases">
        <title>Genome assemblies of two species of porcelain crab, Petrolisthes cinctipes and Petrolisthes manimaculis (Anomura: Porcellanidae).</title>
        <authorList>
            <person name="Angst P."/>
        </authorList>
    </citation>
    <scope>NUCLEOTIDE SEQUENCE</scope>
    <source>
        <strain evidence="1">PB745_02</strain>
        <tissue evidence="1">Gill</tissue>
    </source>
</reference>
<dbReference type="AlphaFoldDB" id="A0AAE1NTJ2"/>
<protein>
    <submittedName>
        <fullName evidence="1">Uncharacterized protein</fullName>
    </submittedName>
</protein>
<comment type="caution">
    <text evidence="1">The sequence shown here is derived from an EMBL/GenBank/DDBJ whole genome shotgun (WGS) entry which is preliminary data.</text>
</comment>
<proteinExistence type="predicted"/>
<name>A0AAE1NTJ2_9EUCA</name>
<evidence type="ECO:0000313" key="1">
    <source>
        <dbReference type="EMBL" id="KAK4294811.1"/>
    </source>
</evidence>
<dbReference type="Proteomes" id="UP001292094">
    <property type="component" value="Unassembled WGS sequence"/>
</dbReference>
<gene>
    <name evidence="1" type="ORF">Pmani_032588</name>
</gene>
<dbReference type="EMBL" id="JAWZYT010004196">
    <property type="protein sequence ID" value="KAK4294811.1"/>
    <property type="molecule type" value="Genomic_DNA"/>
</dbReference>
<sequence length="227" mass="25972">MDIDQVFDLISMDHLQPAITNIKKDLPQSACIFNNIFLHSKGLSYRYNFFKPGNAHSNSHIFLYTPKLGKCYSQQSELGIYCKESEATVVHKLLAETNLIDWEKDFCIFPLPEYLEKAVDDMYRRQVPGESLNKRKSDVFTYSANVKPLVCPKGVKLCKLGKRGVEVMVNEYRYKHSVNVETLRLYLRQVPNVGVYPDSLATQPREITTDDIGVAGDEEEPLAWVCL</sequence>
<organism evidence="1 2">
    <name type="scientific">Petrolisthes manimaculis</name>
    <dbReference type="NCBI Taxonomy" id="1843537"/>
    <lineage>
        <taxon>Eukaryota</taxon>
        <taxon>Metazoa</taxon>
        <taxon>Ecdysozoa</taxon>
        <taxon>Arthropoda</taxon>
        <taxon>Crustacea</taxon>
        <taxon>Multicrustacea</taxon>
        <taxon>Malacostraca</taxon>
        <taxon>Eumalacostraca</taxon>
        <taxon>Eucarida</taxon>
        <taxon>Decapoda</taxon>
        <taxon>Pleocyemata</taxon>
        <taxon>Anomura</taxon>
        <taxon>Galatheoidea</taxon>
        <taxon>Porcellanidae</taxon>
        <taxon>Petrolisthes</taxon>
    </lineage>
</organism>
<accession>A0AAE1NTJ2</accession>
<evidence type="ECO:0000313" key="2">
    <source>
        <dbReference type="Proteomes" id="UP001292094"/>
    </source>
</evidence>